<proteinExistence type="predicted"/>
<accession>A0A5C5BRY0</accession>
<protein>
    <submittedName>
        <fullName evidence="1">Uncharacterized protein</fullName>
    </submittedName>
</protein>
<dbReference type="Proteomes" id="UP000312594">
    <property type="component" value="Unassembled WGS sequence"/>
</dbReference>
<dbReference type="EMBL" id="VEVP01000036">
    <property type="protein sequence ID" value="TNU89005.1"/>
    <property type="molecule type" value="Genomic_DNA"/>
</dbReference>
<organism evidence="1 2">
    <name type="scientific">Eggerthella lenta</name>
    <name type="common">Eubacterium lentum</name>
    <dbReference type="NCBI Taxonomy" id="84112"/>
    <lineage>
        <taxon>Bacteria</taxon>
        <taxon>Bacillati</taxon>
        <taxon>Actinomycetota</taxon>
        <taxon>Coriobacteriia</taxon>
        <taxon>Eggerthellales</taxon>
        <taxon>Eggerthellaceae</taxon>
        <taxon>Eggerthella</taxon>
    </lineage>
</organism>
<comment type="caution">
    <text evidence="1">The sequence shown here is derived from an EMBL/GenBank/DDBJ whole genome shotgun (WGS) entry which is preliminary data.</text>
</comment>
<evidence type="ECO:0000313" key="2">
    <source>
        <dbReference type="Proteomes" id="UP000312594"/>
    </source>
</evidence>
<reference evidence="1 2" key="1">
    <citation type="journal article" date="2005" name="Appl. Environ. Microbiol.">
        <title>Intestinal bacterial communities that produce active estrogen-like compounds enterodiol and enterolactone in humans.</title>
        <authorList>
            <person name="Clavel T."/>
            <person name="Henderson G."/>
            <person name="Alpert C.A."/>
            <person name="Philippe C."/>
            <person name="Rigottier-Gois L."/>
            <person name="Dore J."/>
            <person name="Blaut M."/>
        </authorList>
    </citation>
    <scope>NUCLEOTIDE SEQUENCE [LARGE SCALE GENOMIC DNA]</scope>
    <source>
        <strain evidence="1 2">SECO-MT75m2</strain>
    </source>
</reference>
<name>A0A5C5BRY0_EGGLN</name>
<dbReference type="RefSeq" id="WP_139912946.1">
    <property type="nucleotide sequence ID" value="NZ_VEVP01000036.1"/>
</dbReference>
<sequence length="72" mass="7961">MIDPGIFGMLEAMTTDELQAVSLSCERAVRERFDRAYNEFKQVNADQLSSHGKSAEWFSDAVTSCGSGSKPR</sequence>
<evidence type="ECO:0000313" key="1">
    <source>
        <dbReference type="EMBL" id="TNU89005.1"/>
    </source>
</evidence>
<dbReference type="AlphaFoldDB" id="A0A5C5BRY0"/>
<gene>
    <name evidence="1" type="ORF">FIC87_12455</name>
</gene>